<dbReference type="InterPro" id="IPR039420">
    <property type="entry name" value="WalR-like"/>
</dbReference>
<keyword evidence="9" id="KW-1185">Reference proteome</keyword>
<dbReference type="GO" id="GO:0005829">
    <property type="term" value="C:cytosol"/>
    <property type="evidence" value="ECO:0007669"/>
    <property type="project" value="TreeGrafter"/>
</dbReference>
<dbReference type="InterPro" id="IPR001867">
    <property type="entry name" value="OmpR/PhoB-type_DNA-bd"/>
</dbReference>
<keyword evidence="2" id="KW-0902">Two-component regulatory system</keyword>
<dbReference type="InterPro" id="IPR011006">
    <property type="entry name" value="CheY-like_superfamily"/>
</dbReference>
<dbReference type="OrthoDB" id="9790442at2"/>
<dbReference type="Pfam" id="PF00486">
    <property type="entry name" value="Trans_reg_C"/>
    <property type="match status" value="1"/>
</dbReference>
<dbReference type="STRING" id="478744.SAMN05444359_103100"/>
<evidence type="ECO:0000259" key="6">
    <source>
        <dbReference type="PROSITE" id="PS50110"/>
    </source>
</evidence>
<evidence type="ECO:0000256" key="2">
    <source>
        <dbReference type="ARBA" id="ARBA00023012"/>
    </source>
</evidence>
<dbReference type="Gene3D" id="1.10.10.10">
    <property type="entry name" value="Winged helix-like DNA-binding domain superfamily/Winged helix DNA-binding domain"/>
    <property type="match status" value="1"/>
</dbReference>
<evidence type="ECO:0000256" key="1">
    <source>
        <dbReference type="ARBA" id="ARBA00022553"/>
    </source>
</evidence>
<dbReference type="SMART" id="SM00862">
    <property type="entry name" value="Trans_reg_C"/>
    <property type="match status" value="1"/>
</dbReference>
<proteinExistence type="predicted"/>
<evidence type="ECO:0000256" key="5">
    <source>
        <dbReference type="PROSITE-ProRule" id="PRU01091"/>
    </source>
</evidence>
<gene>
    <name evidence="8" type="ORF">SAMN05444359_103100</name>
</gene>
<dbReference type="Proteomes" id="UP000199021">
    <property type="component" value="Unassembled WGS sequence"/>
</dbReference>
<feature type="DNA-binding region" description="OmpR/PhoB-type" evidence="5">
    <location>
        <begin position="138"/>
        <end position="240"/>
    </location>
</feature>
<protein>
    <submittedName>
        <fullName evidence="8">DNA-binding response regulator, OmpR family, contains REC and winged-helix (WHTH) domain</fullName>
    </submittedName>
</protein>
<evidence type="ECO:0000256" key="4">
    <source>
        <dbReference type="PROSITE-ProRule" id="PRU00169"/>
    </source>
</evidence>
<dbReference type="InterPro" id="IPR001789">
    <property type="entry name" value="Sig_transdc_resp-reg_receiver"/>
</dbReference>
<keyword evidence="3 5" id="KW-0238">DNA-binding</keyword>
<dbReference type="InParanoid" id="A0A1H9BEV7"/>
<dbReference type="PANTHER" id="PTHR48111">
    <property type="entry name" value="REGULATOR OF RPOS"/>
    <property type="match status" value="1"/>
</dbReference>
<evidence type="ECO:0000256" key="3">
    <source>
        <dbReference type="ARBA" id="ARBA00023125"/>
    </source>
</evidence>
<dbReference type="AlphaFoldDB" id="A0A1H9BEV7"/>
<dbReference type="GO" id="GO:0000156">
    <property type="term" value="F:phosphorelay response regulator activity"/>
    <property type="evidence" value="ECO:0007669"/>
    <property type="project" value="TreeGrafter"/>
</dbReference>
<feature type="domain" description="Response regulatory" evidence="6">
    <location>
        <begin position="11"/>
        <end position="125"/>
    </location>
</feature>
<dbReference type="CDD" id="cd00383">
    <property type="entry name" value="trans_reg_C"/>
    <property type="match status" value="1"/>
</dbReference>
<dbReference type="SUPFAM" id="SSF52172">
    <property type="entry name" value="CheY-like"/>
    <property type="match status" value="1"/>
</dbReference>
<accession>A0A1H9BEV7</accession>
<dbReference type="SMART" id="SM00448">
    <property type="entry name" value="REC"/>
    <property type="match status" value="1"/>
</dbReference>
<organism evidence="8 9">
    <name type="scientific">Neolewinella agarilytica</name>
    <dbReference type="NCBI Taxonomy" id="478744"/>
    <lineage>
        <taxon>Bacteria</taxon>
        <taxon>Pseudomonadati</taxon>
        <taxon>Bacteroidota</taxon>
        <taxon>Saprospiria</taxon>
        <taxon>Saprospirales</taxon>
        <taxon>Lewinellaceae</taxon>
        <taxon>Neolewinella</taxon>
    </lineage>
</organism>
<dbReference type="GO" id="GO:0006355">
    <property type="term" value="P:regulation of DNA-templated transcription"/>
    <property type="evidence" value="ECO:0007669"/>
    <property type="project" value="InterPro"/>
</dbReference>
<dbReference type="Gene3D" id="3.40.50.2300">
    <property type="match status" value="1"/>
</dbReference>
<feature type="modified residue" description="4-aspartylphosphate" evidence="4">
    <location>
        <position position="60"/>
    </location>
</feature>
<reference evidence="9" key="1">
    <citation type="submission" date="2016-10" db="EMBL/GenBank/DDBJ databases">
        <authorList>
            <person name="Varghese N."/>
            <person name="Submissions S."/>
        </authorList>
    </citation>
    <scope>NUCLEOTIDE SEQUENCE [LARGE SCALE GENOMIC DNA]</scope>
    <source>
        <strain evidence="9">DSM 24740</strain>
    </source>
</reference>
<dbReference type="PROSITE" id="PS50110">
    <property type="entry name" value="RESPONSE_REGULATORY"/>
    <property type="match status" value="1"/>
</dbReference>
<dbReference type="GO" id="GO:0000976">
    <property type="term" value="F:transcription cis-regulatory region binding"/>
    <property type="evidence" value="ECO:0007669"/>
    <property type="project" value="TreeGrafter"/>
</dbReference>
<dbReference type="CDD" id="cd17574">
    <property type="entry name" value="REC_OmpR"/>
    <property type="match status" value="1"/>
</dbReference>
<dbReference type="GO" id="GO:0032993">
    <property type="term" value="C:protein-DNA complex"/>
    <property type="evidence" value="ECO:0007669"/>
    <property type="project" value="TreeGrafter"/>
</dbReference>
<dbReference type="SUPFAM" id="SSF46894">
    <property type="entry name" value="C-terminal effector domain of the bipartite response regulators"/>
    <property type="match status" value="1"/>
</dbReference>
<dbReference type="PANTHER" id="PTHR48111:SF40">
    <property type="entry name" value="PHOSPHATE REGULON TRANSCRIPTIONAL REGULATORY PROTEIN PHOB"/>
    <property type="match status" value="1"/>
</dbReference>
<feature type="domain" description="OmpR/PhoB-type" evidence="7">
    <location>
        <begin position="138"/>
        <end position="240"/>
    </location>
</feature>
<dbReference type="PROSITE" id="PS51755">
    <property type="entry name" value="OMPR_PHOB"/>
    <property type="match status" value="1"/>
</dbReference>
<dbReference type="Gene3D" id="6.10.250.690">
    <property type="match status" value="1"/>
</dbReference>
<dbReference type="Pfam" id="PF00072">
    <property type="entry name" value="Response_reg"/>
    <property type="match status" value="1"/>
</dbReference>
<dbReference type="InterPro" id="IPR016032">
    <property type="entry name" value="Sig_transdc_resp-reg_C-effctor"/>
</dbReference>
<sequence length="247" mass="28416">MSEATQAVAPKILLVEDDQNFGDVLRSFLEVHDYDVTLATDGLAGFEAYRQGKWDVCIFDVMMPRLSGFELAKKVRESDKQTPIIFLTAKAMKDDILNGFQIGADDYITKPFNSEELLARMNVILRRSQVPADPKEEQTDFEFGQFHFNFPLRILTHTNDKGEKTKEKLSPKEAQLLRLFAINKNNILSRNEALTKIWGEDNYFTARSMDVFVTKLRKYVKPDENIEIVNIHGNGFQLLVRSEMEEN</sequence>
<name>A0A1H9BEV7_9BACT</name>
<dbReference type="EMBL" id="FOFB01000003">
    <property type="protein sequence ID" value="SEP87494.1"/>
    <property type="molecule type" value="Genomic_DNA"/>
</dbReference>
<dbReference type="RefSeq" id="WP_090165526.1">
    <property type="nucleotide sequence ID" value="NZ_FOFB01000003.1"/>
</dbReference>
<evidence type="ECO:0000259" key="7">
    <source>
        <dbReference type="PROSITE" id="PS51755"/>
    </source>
</evidence>
<evidence type="ECO:0000313" key="8">
    <source>
        <dbReference type="EMBL" id="SEP87494.1"/>
    </source>
</evidence>
<evidence type="ECO:0000313" key="9">
    <source>
        <dbReference type="Proteomes" id="UP000199021"/>
    </source>
</evidence>
<dbReference type="InterPro" id="IPR036388">
    <property type="entry name" value="WH-like_DNA-bd_sf"/>
</dbReference>
<keyword evidence="1 4" id="KW-0597">Phosphoprotein</keyword>